<evidence type="ECO:0000313" key="2">
    <source>
        <dbReference type="Proteomes" id="UP000069205"/>
    </source>
</evidence>
<reference evidence="1 2" key="1">
    <citation type="journal article" date="2015" name="Proc. Natl. Acad. Sci. U.S.A.">
        <title>Expanded metabolic versatility of ubiquitous nitrite-oxidizing bacteria from the genus Nitrospira.</title>
        <authorList>
            <person name="Koch H."/>
            <person name="Lucker S."/>
            <person name="Albertsen M."/>
            <person name="Kitzinger K."/>
            <person name="Herbold C."/>
            <person name="Spieck E."/>
            <person name="Nielsen P.H."/>
            <person name="Wagner M."/>
            <person name="Daims H."/>
        </authorList>
    </citation>
    <scope>NUCLEOTIDE SEQUENCE [LARGE SCALE GENOMIC DNA]</scope>
    <source>
        <strain evidence="1 2">NSP M-1</strain>
    </source>
</reference>
<name>A0A0K2GK29_NITMO</name>
<dbReference type="EMBL" id="CP011801">
    <property type="protein sequence ID" value="ALA61214.1"/>
    <property type="molecule type" value="Genomic_DNA"/>
</dbReference>
<keyword evidence="2" id="KW-1185">Reference proteome</keyword>
<dbReference type="Proteomes" id="UP000069205">
    <property type="component" value="Chromosome"/>
</dbReference>
<gene>
    <name evidence="1" type="ORF">NITMOv2_4846</name>
</gene>
<dbReference type="KEGG" id="nmv:NITMOv2_4846"/>
<protein>
    <submittedName>
        <fullName evidence="1">Uncharacterized protein</fullName>
    </submittedName>
</protein>
<accession>A0A0K2GK29</accession>
<proteinExistence type="predicted"/>
<dbReference type="AlphaFoldDB" id="A0A0K2GK29"/>
<organism evidence="1 2">
    <name type="scientific">Nitrospira moscoviensis</name>
    <dbReference type="NCBI Taxonomy" id="42253"/>
    <lineage>
        <taxon>Bacteria</taxon>
        <taxon>Pseudomonadati</taxon>
        <taxon>Nitrospirota</taxon>
        <taxon>Nitrospiria</taxon>
        <taxon>Nitrospirales</taxon>
        <taxon>Nitrospiraceae</taxon>
        <taxon>Nitrospira</taxon>
    </lineage>
</organism>
<evidence type="ECO:0000313" key="1">
    <source>
        <dbReference type="EMBL" id="ALA61214.1"/>
    </source>
</evidence>
<sequence>MNRRPTFKLMTVRYRSLELTSIHTLDLSANEDRIDVCIGVLSSDVEAYPGHMWVVFSTDGHWFYDHHSPAMAILSDSQFCRWKLPLQFFNAL</sequence>